<dbReference type="InterPro" id="IPR017900">
    <property type="entry name" value="4Fe4S_Fe_S_CS"/>
</dbReference>
<evidence type="ECO:0000259" key="6">
    <source>
        <dbReference type="PROSITE" id="PS51379"/>
    </source>
</evidence>
<evidence type="ECO:0000313" key="8">
    <source>
        <dbReference type="Proteomes" id="UP001321475"/>
    </source>
</evidence>
<evidence type="ECO:0000256" key="1">
    <source>
        <dbReference type="ARBA" id="ARBA00022485"/>
    </source>
</evidence>
<evidence type="ECO:0000256" key="4">
    <source>
        <dbReference type="ARBA" id="ARBA00023004"/>
    </source>
</evidence>
<keyword evidence="3" id="KW-0677">Repeat</keyword>
<feature type="domain" description="4Fe-4S ferredoxin-type" evidence="6">
    <location>
        <begin position="35"/>
        <end position="68"/>
    </location>
</feature>
<name>A0ABN6XC79_9CELL</name>
<dbReference type="Pfam" id="PF13183">
    <property type="entry name" value="Fer4_8"/>
    <property type="match status" value="1"/>
</dbReference>
<keyword evidence="5" id="KW-0411">Iron-sulfur</keyword>
<organism evidence="7 8">
    <name type="scientific">Paraoerskovia sediminicola</name>
    <dbReference type="NCBI Taxonomy" id="1138587"/>
    <lineage>
        <taxon>Bacteria</taxon>
        <taxon>Bacillati</taxon>
        <taxon>Actinomycetota</taxon>
        <taxon>Actinomycetes</taxon>
        <taxon>Micrococcales</taxon>
        <taxon>Cellulomonadaceae</taxon>
        <taxon>Paraoerskovia</taxon>
    </lineage>
</organism>
<dbReference type="Pfam" id="PF02754">
    <property type="entry name" value="CCG"/>
    <property type="match status" value="1"/>
</dbReference>
<keyword evidence="2" id="KW-0479">Metal-binding</keyword>
<dbReference type="SUPFAM" id="SSF46548">
    <property type="entry name" value="alpha-helical ferredoxin"/>
    <property type="match status" value="1"/>
</dbReference>
<keyword evidence="4" id="KW-0408">Iron</keyword>
<evidence type="ECO:0000313" key="7">
    <source>
        <dbReference type="EMBL" id="BDZ42583.1"/>
    </source>
</evidence>
<keyword evidence="8" id="KW-1185">Reference proteome</keyword>
<dbReference type="InterPro" id="IPR017896">
    <property type="entry name" value="4Fe4S_Fe-S-bd"/>
</dbReference>
<sequence length="406" mass="43084">MCPSYLATKDEKDVTRGRARVLQEAVNGTLVGGLDAPEVRESLDLCLSCKACSSDCPAGVDIAQYKSEVLHRTYRGKLRPVDHYSLGWLPRWGRLAGLAPRLVNGLLSWRPLAKAVLWAGGMDTRRTVPAFAEIPFRTWWRRGSASHGVPGASPDTLPGRPVTVSKPKVVLWTDSFSDAFDPGVPQAAVTVLRAAGYDVVVPDEQACCGLTWISTGQLDGARKRLGDLLSVLGPYAVNGIPIVGLEPSCTAVLRSDLLDLFPDDPRAKAVAGATHTLAQLLTGPDTAPSDDAGWTVPDLSDVRAVVQPHCHQHAVMGFRAEEKLLTDAGATIKTLAGCCGLAGNFGMQKGHYDVSVKVAEASLLPALAEAEEGDVYLADGFSCRTQADQLAGVKGTSLAELLAARL</sequence>
<dbReference type="PROSITE" id="PS00198">
    <property type="entry name" value="4FE4S_FER_1"/>
    <property type="match status" value="1"/>
</dbReference>
<gene>
    <name evidence="7" type="ORF">GCM10025865_18820</name>
</gene>
<dbReference type="Proteomes" id="UP001321475">
    <property type="component" value="Chromosome"/>
</dbReference>
<protein>
    <recommendedName>
        <fullName evidence="6">4Fe-4S ferredoxin-type domain-containing protein</fullName>
    </recommendedName>
</protein>
<evidence type="ECO:0000256" key="5">
    <source>
        <dbReference type="ARBA" id="ARBA00023014"/>
    </source>
</evidence>
<accession>A0ABN6XC79</accession>
<dbReference type="InterPro" id="IPR004017">
    <property type="entry name" value="Cys_rich_dom"/>
</dbReference>
<proteinExistence type="predicted"/>
<keyword evidence="1" id="KW-0004">4Fe-4S</keyword>
<dbReference type="PANTHER" id="PTHR32479:SF19">
    <property type="entry name" value="ANAEROBIC GLYCEROL-3-PHOSPHATE DEHYDROGENASE SUBUNIT C"/>
    <property type="match status" value="1"/>
</dbReference>
<dbReference type="EMBL" id="AP027729">
    <property type="protein sequence ID" value="BDZ42583.1"/>
    <property type="molecule type" value="Genomic_DNA"/>
</dbReference>
<reference evidence="8" key="1">
    <citation type="journal article" date="2019" name="Int. J. Syst. Evol. Microbiol.">
        <title>The Global Catalogue of Microorganisms (GCM) 10K type strain sequencing project: providing services to taxonomists for standard genome sequencing and annotation.</title>
        <authorList>
            <consortium name="The Broad Institute Genomics Platform"/>
            <consortium name="The Broad Institute Genome Sequencing Center for Infectious Disease"/>
            <person name="Wu L."/>
            <person name="Ma J."/>
        </authorList>
    </citation>
    <scope>NUCLEOTIDE SEQUENCE [LARGE SCALE GENOMIC DNA]</scope>
    <source>
        <strain evidence="8">NBRC 108565</strain>
    </source>
</reference>
<dbReference type="PANTHER" id="PTHR32479">
    <property type="entry name" value="GLYCOLATE OXIDASE IRON-SULFUR SUBUNIT"/>
    <property type="match status" value="1"/>
</dbReference>
<evidence type="ECO:0000256" key="3">
    <source>
        <dbReference type="ARBA" id="ARBA00022737"/>
    </source>
</evidence>
<dbReference type="PROSITE" id="PS51379">
    <property type="entry name" value="4FE4S_FER_2"/>
    <property type="match status" value="1"/>
</dbReference>
<evidence type="ECO:0000256" key="2">
    <source>
        <dbReference type="ARBA" id="ARBA00022723"/>
    </source>
</evidence>